<organism evidence="2 3">
    <name type="scientific">Puccinia sorghi</name>
    <dbReference type="NCBI Taxonomy" id="27349"/>
    <lineage>
        <taxon>Eukaryota</taxon>
        <taxon>Fungi</taxon>
        <taxon>Dikarya</taxon>
        <taxon>Basidiomycota</taxon>
        <taxon>Pucciniomycotina</taxon>
        <taxon>Pucciniomycetes</taxon>
        <taxon>Pucciniales</taxon>
        <taxon>Pucciniaceae</taxon>
        <taxon>Puccinia</taxon>
    </lineage>
</organism>
<reference evidence="2 3" key="1">
    <citation type="submission" date="2015-08" db="EMBL/GenBank/DDBJ databases">
        <title>Next Generation Sequencing and Analysis of the Genome of Puccinia sorghi L Schw, the Causal Agent of Maize Common Rust.</title>
        <authorList>
            <person name="Rochi L."/>
            <person name="Burguener G."/>
            <person name="Darino M."/>
            <person name="Turjanski A."/>
            <person name="Kreff E."/>
            <person name="Dieguez M.J."/>
            <person name="Sacco F."/>
        </authorList>
    </citation>
    <scope>NUCLEOTIDE SEQUENCE [LARGE SCALE GENOMIC DNA]</scope>
    <source>
        <strain evidence="2 3">RO10H11247</strain>
    </source>
</reference>
<dbReference type="VEuPathDB" id="FungiDB:VP01_508g6"/>
<dbReference type="EMBL" id="LAVV01010264">
    <property type="protein sequence ID" value="KNZ49321.1"/>
    <property type="molecule type" value="Genomic_DNA"/>
</dbReference>
<dbReference type="Proteomes" id="UP000037035">
    <property type="component" value="Unassembled WGS sequence"/>
</dbReference>
<comment type="caution">
    <text evidence="2">The sequence shown here is derived from an EMBL/GenBank/DDBJ whole genome shotgun (WGS) entry which is preliminary data.</text>
</comment>
<sequence length="312" mass="35172">MAKDCQCHRLFYPTLIRSRSSNPVSSLKSKTTVSPVVTTLKTIAVIQRKKRKNEDLLLSSSNIIKIAPSHPKRSLPKDSFELNYRQLKQNVFDPHLQPSFHKATNRFSGGLDQYDAAIRRKQDKVAKQQMGINKPEGSHVDSSNSNTCTKNKPSNYDRRANRSYMRSAGHRALYEGNKERFSRTRKPSLEYASSWKVRPMSVIQDGTWSNLGSHSPTTKMGNTHIQQHQDGRSDHLIFSMSPFSLPHTLSFTTSTSLTHPHNPPSPILALEPAKKIKSLEPLEDSDDDQDETLISVTSVLPIDIIPQSHSFS</sequence>
<evidence type="ECO:0000313" key="2">
    <source>
        <dbReference type="EMBL" id="KNZ49321.1"/>
    </source>
</evidence>
<keyword evidence="3" id="KW-1185">Reference proteome</keyword>
<name>A0A0L6ULA9_9BASI</name>
<protein>
    <submittedName>
        <fullName evidence="2">Uncharacterized protein</fullName>
    </submittedName>
</protein>
<dbReference type="AlphaFoldDB" id="A0A0L6ULA9"/>
<feature type="compositionally biased region" description="Polar residues" evidence="1">
    <location>
        <begin position="140"/>
        <end position="154"/>
    </location>
</feature>
<evidence type="ECO:0000313" key="3">
    <source>
        <dbReference type="Proteomes" id="UP000037035"/>
    </source>
</evidence>
<evidence type="ECO:0000256" key="1">
    <source>
        <dbReference type="SAM" id="MobiDB-lite"/>
    </source>
</evidence>
<dbReference type="OrthoDB" id="2506824at2759"/>
<proteinExistence type="predicted"/>
<gene>
    <name evidence="2" type="ORF">VP01_508g6</name>
</gene>
<accession>A0A0L6ULA9</accession>
<feature type="region of interest" description="Disordered" evidence="1">
    <location>
        <begin position="128"/>
        <end position="157"/>
    </location>
</feature>